<keyword evidence="2" id="KW-1003">Cell membrane</keyword>
<dbReference type="PANTHER" id="PTHR30250">
    <property type="entry name" value="PST FAMILY PREDICTED COLANIC ACID TRANSPORTER"/>
    <property type="match status" value="1"/>
</dbReference>
<evidence type="ECO:0000313" key="7">
    <source>
        <dbReference type="EMBL" id="MPL98830.1"/>
    </source>
</evidence>
<keyword evidence="3 6" id="KW-0812">Transmembrane</keyword>
<sequence length="414" mass="46103">MRVDKQHKQVLLLYSSTVIGLVLGILVSVLNTRSLSPSDYGDVKYVSNIMLFLSGLLTFGFFVSGCRLMAVSDSPQKTAKYKGVMILILIVSILLMFLFMQFSSLIHKSFLKSEISNLFVLGAFVSASPLLLNYINTTAQGDNKIFSISMARLLPSLVYLIIGYYIYRYFGATSERVIMLQNGISLIMLGIIIALSKPMFSNLKESYGDLKRENKKYGLHVYLGSLAGVSLNYLAGITLGLFNTDNTLVGFYTLALTISMPLAILPTIIGTTYYKRFALDKKIDKKIFYGTFVMTLISLFAFIVLIEPLVSILYSREYFVVAKYASVLAIGMAFHGFGDMINRFLAAKGQGKMLRNSAFVSGGVLVIGNVVLVYLWGIYGAIGTKIITSVTYFGYMYICYIKYINKQRLNDLVN</sequence>
<feature type="transmembrane region" description="Helical" evidence="6">
    <location>
        <begin position="358"/>
        <end position="376"/>
    </location>
</feature>
<feature type="transmembrane region" description="Helical" evidence="6">
    <location>
        <begin position="221"/>
        <end position="242"/>
    </location>
</feature>
<feature type="transmembrane region" description="Helical" evidence="6">
    <location>
        <begin position="286"/>
        <end position="306"/>
    </location>
</feature>
<feature type="transmembrane region" description="Helical" evidence="6">
    <location>
        <begin position="12"/>
        <end position="30"/>
    </location>
</feature>
<evidence type="ECO:0008006" key="8">
    <source>
        <dbReference type="Google" id="ProtNLM"/>
    </source>
</evidence>
<evidence type="ECO:0000256" key="6">
    <source>
        <dbReference type="SAM" id="Phobius"/>
    </source>
</evidence>
<dbReference type="GO" id="GO:0005886">
    <property type="term" value="C:plasma membrane"/>
    <property type="evidence" value="ECO:0007669"/>
    <property type="project" value="UniProtKB-SubCell"/>
</dbReference>
<proteinExistence type="predicted"/>
<gene>
    <name evidence="7" type="ORF">SDC9_45040</name>
</gene>
<dbReference type="AlphaFoldDB" id="A0A644W5T5"/>
<evidence type="ECO:0000256" key="2">
    <source>
        <dbReference type="ARBA" id="ARBA00022475"/>
    </source>
</evidence>
<comment type="subcellular location">
    <subcellularLocation>
        <location evidence="1">Cell membrane</location>
        <topology evidence="1">Multi-pass membrane protein</topology>
    </subcellularLocation>
</comment>
<dbReference type="InterPro" id="IPR050833">
    <property type="entry name" value="Poly_Biosynth_Transport"/>
</dbReference>
<feature type="transmembrane region" description="Helical" evidence="6">
    <location>
        <begin position="115"/>
        <end position="134"/>
    </location>
</feature>
<protein>
    <recommendedName>
        <fullName evidence="8">Polysaccharide biosynthesis protein C-terminal domain-containing protein</fullName>
    </recommendedName>
</protein>
<reference evidence="7" key="1">
    <citation type="submission" date="2019-08" db="EMBL/GenBank/DDBJ databases">
        <authorList>
            <person name="Kucharzyk K."/>
            <person name="Murdoch R.W."/>
            <person name="Higgins S."/>
            <person name="Loffler F."/>
        </authorList>
    </citation>
    <scope>NUCLEOTIDE SEQUENCE</scope>
</reference>
<feature type="transmembrane region" description="Helical" evidence="6">
    <location>
        <begin position="248"/>
        <end position="274"/>
    </location>
</feature>
<feature type="transmembrane region" description="Helical" evidence="6">
    <location>
        <begin position="83"/>
        <end position="103"/>
    </location>
</feature>
<comment type="caution">
    <text evidence="7">The sequence shown here is derived from an EMBL/GenBank/DDBJ whole genome shotgun (WGS) entry which is preliminary data.</text>
</comment>
<feature type="transmembrane region" description="Helical" evidence="6">
    <location>
        <begin position="179"/>
        <end position="200"/>
    </location>
</feature>
<feature type="transmembrane region" description="Helical" evidence="6">
    <location>
        <begin position="146"/>
        <end position="167"/>
    </location>
</feature>
<dbReference type="EMBL" id="VSSQ01000631">
    <property type="protein sequence ID" value="MPL98830.1"/>
    <property type="molecule type" value="Genomic_DNA"/>
</dbReference>
<organism evidence="7">
    <name type="scientific">bioreactor metagenome</name>
    <dbReference type="NCBI Taxonomy" id="1076179"/>
    <lineage>
        <taxon>unclassified sequences</taxon>
        <taxon>metagenomes</taxon>
        <taxon>ecological metagenomes</taxon>
    </lineage>
</organism>
<feature type="transmembrane region" description="Helical" evidence="6">
    <location>
        <begin position="50"/>
        <end position="71"/>
    </location>
</feature>
<feature type="transmembrane region" description="Helical" evidence="6">
    <location>
        <begin position="382"/>
        <end position="400"/>
    </location>
</feature>
<evidence type="ECO:0000256" key="5">
    <source>
        <dbReference type="ARBA" id="ARBA00023136"/>
    </source>
</evidence>
<evidence type="ECO:0000256" key="4">
    <source>
        <dbReference type="ARBA" id="ARBA00022989"/>
    </source>
</evidence>
<dbReference type="InterPro" id="IPR002797">
    <property type="entry name" value="Polysacc_synth"/>
</dbReference>
<dbReference type="Pfam" id="PF01943">
    <property type="entry name" value="Polysacc_synt"/>
    <property type="match status" value="1"/>
</dbReference>
<feature type="transmembrane region" description="Helical" evidence="6">
    <location>
        <begin position="318"/>
        <end position="337"/>
    </location>
</feature>
<dbReference type="PANTHER" id="PTHR30250:SF11">
    <property type="entry name" value="O-ANTIGEN TRANSPORTER-RELATED"/>
    <property type="match status" value="1"/>
</dbReference>
<keyword evidence="4 6" id="KW-1133">Transmembrane helix</keyword>
<name>A0A644W5T5_9ZZZZ</name>
<evidence type="ECO:0000256" key="1">
    <source>
        <dbReference type="ARBA" id="ARBA00004651"/>
    </source>
</evidence>
<keyword evidence="5 6" id="KW-0472">Membrane</keyword>
<accession>A0A644W5T5</accession>
<evidence type="ECO:0000256" key="3">
    <source>
        <dbReference type="ARBA" id="ARBA00022692"/>
    </source>
</evidence>